<sequence length="183" mass="20139">MKKFAILRFLAKSIEAIVIIFVLSIGFVLLFSLLPFEGNYKTFAVMSGSMRPTIDVGSLVFAREQKTYQINDIVSFDSDQSSKTQIVTHRIVEIVGDGPLFLFKTKGDANDYADGILIPSSAVRGRVVFVAPKIGYVLGATKTLPGLIIIIIIPSTIIVYEEMKKIHSKVKKAVASGRKRRSA</sequence>
<evidence type="ECO:0000256" key="5">
    <source>
        <dbReference type="NCBIfam" id="TIGR02228"/>
    </source>
</evidence>
<dbReference type="PANTHER" id="PTHR10806">
    <property type="entry name" value="SIGNAL PEPTIDASE COMPLEX CATALYTIC SUBUNIT SEC11"/>
    <property type="match status" value="1"/>
</dbReference>
<evidence type="ECO:0000256" key="3">
    <source>
        <dbReference type="ARBA" id="ARBA00022989"/>
    </source>
</evidence>
<dbReference type="GO" id="GO:0006465">
    <property type="term" value="P:signal peptide processing"/>
    <property type="evidence" value="ECO:0007669"/>
    <property type="project" value="UniProtKB-UniRule"/>
</dbReference>
<dbReference type="GO" id="GO:0009003">
    <property type="term" value="F:signal peptidase activity"/>
    <property type="evidence" value="ECO:0007669"/>
    <property type="project" value="UniProtKB-EC"/>
</dbReference>
<proteinExistence type="predicted"/>
<evidence type="ECO:0000256" key="1">
    <source>
        <dbReference type="ARBA" id="ARBA00004370"/>
    </source>
</evidence>
<comment type="caution">
    <text evidence="7">The sequence shown here is derived from an EMBL/GenBank/DDBJ whole genome shotgun (WGS) entry which is preliminary data.</text>
</comment>
<protein>
    <recommendedName>
        <fullName evidence="5">Signal peptidase I</fullName>
        <ecNumber evidence="5">3.4.21.89</ecNumber>
    </recommendedName>
</protein>
<keyword evidence="7" id="KW-0378">Hydrolase</keyword>
<dbReference type="PANTHER" id="PTHR10806:SF6">
    <property type="entry name" value="SIGNAL PEPTIDASE COMPLEX CATALYTIC SUBUNIT SEC11"/>
    <property type="match status" value="1"/>
</dbReference>
<dbReference type="EMBL" id="MWBO01000028">
    <property type="protein sequence ID" value="OQA52569.1"/>
    <property type="molecule type" value="Genomic_DNA"/>
</dbReference>
<dbReference type="EC" id="3.4.21.89" evidence="5"/>
<dbReference type="GO" id="GO:0016020">
    <property type="term" value="C:membrane"/>
    <property type="evidence" value="ECO:0007669"/>
    <property type="project" value="UniProtKB-SubCell"/>
</dbReference>
<organism evidence="7">
    <name type="scientific">candidate division WS2 bacterium ADurb.Bin280</name>
    <dbReference type="NCBI Taxonomy" id="1852829"/>
    <lineage>
        <taxon>Bacteria</taxon>
        <taxon>candidate division WS2</taxon>
    </lineage>
</organism>
<keyword evidence="3 6" id="KW-1133">Transmembrane helix</keyword>
<name>A0A1V5SDG3_9BACT</name>
<keyword evidence="2 6" id="KW-0812">Transmembrane</keyword>
<keyword evidence="4 6" id="KW-0472">Membrane</keyword>
<accession>A0A1V5SDG3</accession>
<dbReference type="Proteomes" id="UP000485367">
    <property type="component" value="Unassembled WGS sequence"/>
</dbReference>
<comment type="subcellular location">
    <subcellularLocation>
        <location evidence="1">Membrane</location>
    </subcellularLocation>
</comment>
<dbReference type="InterPro" id="IPR001733">
    <property type="entry name" value="Peptidase_S26B"/>
</dbReference>
<dbReference type="InterPro" id="IPR036286">
    <property type="entry name" value="LexA/Signal_pep-like_sf"/>
</dbReference>
<feature type="transmembrane region" description="Helical" evidence="6">
    <location>
        <begin position="143"/>
        <end position="160"/>
    </location>
</feature>
<evidence type="ECO:0000256" key="4">
    <source>
        <dbReference type="ARBA" id="ARBA00023136"/>
    </source>
</evidence>
<evidence type="ECO:0000256" key="2">
    <source>
        <dbReference type="ARBA" id="ARBA00022692"/>
    </source>
</evidence>
<dbReference type="AlphaFoldDB" id="A0A1V5SDG3"/>
<dbReference type="GO" id="GO:0004252">
    <property type="term" value="F:serine-type endopeptidase activity"/>
    <property type="evidence" value="ECO:0007669"/>
    <property type="project" value="UniProtKB-UniRule"/>
</dbReference>
<evidence type="ECO:0000256" key="6">
    <source>
        <dbReference type="SAM" id="Phobius"/>
    </source>
</evidence>
<dbReference type="CDD" id="cd06462">
    <property type="entry name" value="Peptidase_S24_S26"/>
    <property type="match status" value="1"/>
</dbReference>
<dbReference type="NCBIfam" id="TIGR02228">
    <property type="entry name" value="sigpep_I_arch"/>
    <property type="match status" value="1"/>
</dbReference>
<reference evidence="7" key="1">
    <citation type="submission" date="2017-02" db="EMBL/GenBank/DDBJ databases">
        <title>Delving into the versatile metabolic prowess of the omnipresent phylum Bacteroidetes.</title>
        <authorList>
            <person name="Nobu M.K."/>
            <person name="Mei R."/>
            <person name="Narihiro T."/>
            <person name="Kuroda K."/>
            <person name="Liu W.-T."/>
        </authorList>
    </citation>
    <scope>NUCLEOTIDE SEQUENCE</scope>
    <source>
        <strain evidence="7">ADurb.Bin280</strain>
    </source>
</reference>
<evidence type="ECO:0000313" key="7">
    <source>
        <dbReference type="EMBL" id="OQA52569.1"/>
    </source>
</evidence>
<dbReference type="SUPFAM" id="SSF51306">
    <property type="entry name" value="LexA/Signal peptidase"/>
    <property type="match status" value="1"/>
</dbReference>
<dbReference type="Gene3D" id="2.10.109.10">
    <property type="entry name" value="Umud Fragment, subunit A"/>
    <property type="match status" value="1"/>
</dbReference>
<feature type="transmembrane region" description="Helical" evidence="6">
    <location>
        <begin position="16"/>
        <end position="36"/>
    </location>
</feature>
<gene>
    <name evidence="7" type="primary">sipW</name>
    <name evidence="7" type="ORF">BWY43_00440</name>
</gene>